<dbReference type="GO" id="GO:0004497">
    <property type="term" value="F:monooxygenase activity"/>
    <property type="evidence" value="ECO:0007669"/>
    <property type="project" value="UniProtKB-KW"/>
</dbReference>
<dbReference type="GO" id="GO:0020037">
    <property type="term" value="F:heme binding"/>
    <property type="evidence" value="ECO:0007669"/>
    <property type="project" value="InterPro"/>
</dbReference>
<evidence type="ECO:0000256" key="7">
    <source>
        <dbReference type="ARBA" id="ARBA00023033"/>
    </source>
</evidence>
<dbReference type="HOGENOM" id="CLU_001570_5_1_1"/>
<dbReference type="PRINTS" id="PR00385">
    <property type="entry name" value="P450"/>
</dbReference>
<dbReference type="InterPro" id="IPR001128">
    <property type="entry name" value="Cyt_P450"/>
</dbReference>
<dbReference type="PANTHER" id="PTHR24291">
    <property type="entry name" value="CYTOCHROME P450 FAMILY 4"/>
    <property type="match status" value="1"/>
</dbReference>
<dbReference type="GO" id="GO:0005506">
    <property type="term" value="F:iron ion binding"/>
    <property type="evidence" value="ECO:0007669"/>
    <property type="project" value="InterPro"/>
</dbReference>
<dbReference type="EMBL" id="DS985269">
    <property type="protein sequence ID" value="EDV19657.1"/>
    <property type="molecule type" value="Genomic_DNA"/>
</dbReference>
<dbReference type="KEGG" id="tad:TRIADDRAFT_33160"/>
<keyword evidence="9" id="KW-0472">Membrane</keyword>
<dbReference type="FunFam" id="1.10.630.10:FF:000182">
    <property type="entry name" value="Cytochrome P450 3A4"/>
    <property type="match status" value="1"/>
</dbReference>
<comment type="similarity">
    <text evidence="2">Belongs to the cytochrome P450 family.</text>
</comment>
<sequence>MIASLIIIVFITYAIVSLWPWLYSKYRIYSALRKMQGPKPHWITGNVSDFDGSFSQSLLKIDRQYSRKYALYYGIWHPVLAINHPDTIRMALKKPFSKDTDAMKYVRDWTGDGILTSNGALWARNRRLLTPAFHFDVLRSYVSIYNECTDILIEKWKNNCGKCIEIFDDMSRLTFDVLLRCAFSANLNLQTSEKRHPFLLATDENSYIVEERFVNLIYSITSTFKLTAKGRQYFKNTEFSRKFAKEILMDRRKQIQTGQADTSNKKYLDFLDIMLQAKDSSGNGLTDDEIVAEAITFLFAGHDTTASTISFALFSLAKHPEYQQKIREEYEQVLNGKDELSWGDLAGLQFTTMCIKETLRIHPPVCILGRGLCEDTEIDGQVFPKGLELELQLYCIHHNPEFWPDPWTFNPLRFTQEEINKRDPYTFFPFALGSRNCIGQNFAMNEAKVTLAKLVHQFEFSEAENHPLDHLISSVLRNVGGTWVQLKDRNP</sequence>
<organism evidence="10 11">
    <name type="scientific">Trichoplax adhaerens</name>
    <name type="common">Trichoplax reptans</name>
    <dbReference type="NCBI Taxonomy" id="10228"/>
    <lineage>
        <taxon>Eukaryota</taxon>
        <taxon>Metazoa</taxon>
        <taxon>Placozoa</taxon>
        <taxon>Uniplacotomia</taxon>
        <taxon>Trichoplacea</taxon>
        <taxon>Trichoplacidae</taxon>
        <taxon>Trichoplax</taxon>
    </lineage>
</organism>
<evidence type="ECO:0000256" key="3">
    <source>
        <dbReference type="ARBA" id="ARBA00022617"/>
    </source>
</evidence>
<evidence type="ECO:0000313" key="11">
    <source>
        <dbReference type="Proteomes" id="UP000009022"/>
    </source>
</evidence>
<dbReference type="InterPro" id="IPR002401">
    <property type="entry name" value="Cyt_P450_E_grp-I"/>
</dbReference>
<proteinExistence type="inferred from homology"/>
<keyword evidence="11" id="KW-1185">Reference proteome</keyword>
<dbReference type="InterPro" id="IPR036396">
    <property type="entry name" value="Cyt_P450_sf"/>
</dbReference>
<dbReference type="OrthoDB" id="1470350at2759"/>
<evidence type="ECO:0000256" key="4">
    <source>
        <dbReference type="ARBA" id="ARBA00022723"/>
    </source>
</evidence>
<dbReference type="STRING" id="10228.B3SCC6"/>
<name>B3SCC6_TRIAD</name>
<evidence type="ECO:0000256" key="1">
    <source>
        <dbReference type="ARBA" id="ARBA00001971"/>
    </source>
</evidence>
<dbReference type="OMA" id="FRFTKQY"/>
<dbReference type="PhylomeDB" id="B3SCC6"/>
<evidence type="ECO:0000256" key="9">
    <source>
        <dbReference type="SAM" id="Phobius"/>
    </source>
</evidence>
<reference evidence="10 11" key="1">
    <citation type="journal article" date="2008" name="Nature">
        <title>The Trichoplax genome and the nature of placozoans.</title>
        <authorList>
            <person name="Srivastava M."/>
            <person name="Begovic E."/>
            <person name="Chapman J."/>
            <person name="Putnam N.H."/>
            <person name="Hellsten U."/>
            <person name="Kawashima T."/>
            <person name="Kuo A."/>
            <person name="Mitros T."/>
            <person name="Salamov A."/>
            <person name="Carpenter M.L."/>
            <person name="Signorovitch A.Y."/>
            <person name="Moreno M.A."/>
            <person name="Kamm K."/>
            <person name="Grimwood J."/>
            <person name="Schmutz J."/>
            <person name="Shapiro H."/>
            <person name="Grigoriev I.V."/>
            <person name="Buss L.W."/>
            <person name="Schierwater B."/>
            <person name="Dellaporta S.L."/>
            <person name="Rokhsar D.S."/>
        </authorList>
    </citation>
    <scope>NUCLEOTIDE SEQUENCE [LARGE SCALE GENOMIC DNA]</scope>
    <source>
        <strain evidence="10 11">Grell-BS-1999</strain>
    </source>
</reference>
<dbReference type="eggNOG" id="KOG0157">
    <property type="taxonomic scope" value="Eukaryota"/>
</dbReference>
<feature type="transmembrane region" description="Helical" evidence="9">
    <location>
        <begin position="6"/>
        <end position="24"/>
    </location>
</feature>
<accession>B3SCC6</accession>
<feature type="binding site" description="axial binding residue" evidence="8">
    <location>
        <position position="437"/>
    </location>
    <ligand>
        <name>heme</name>
        <dbReference type="ChEBI" id="CHEBI:30413"/>
    </ligand>
    <ligandPart>
        <name>Fe</name>
        <dbReference type="ChEBI" id="CHEBI:18248"/>
    </ligandPart>
</feature>
<dbReference type="GeneID" id="6759108"/>
<dbReference type="SUPFAM" id="SSF48264">
    <property type="entry name" value="Cytochrome P450"/>
    <property type="match status" value="1"/>
</dbReference>
<dbReference type="AlphaFoldDB" id="B3SCC6"/>
<keyword evidence="5" id="KW-0560">Oxidoreductase</keyword>
<evidence type="ECO:0000256" key="5">
    <source>
        <dbReference type="ARBA" id="ARBA00023002"/>
    </source>
</evidence>
<dbReference type="Gene3D" id="1.10.630.10">
    <property type="entry name" value="Cytochrome P450"/>
    <property type="match status" value="1"/>
</dbReference>
<comment type="cofactor">
    <cofactor evidence="1 8">
        <name>heme</name>
        <dbReference type="ChEBI" id="CHEBI:30413"/>
    </cofactor>
</comment>
<evidence type="ECO:0000313" key="10">
    <source>
        <dbReference type="EMBL" id="EDV19657.1"/>
    </source>
</evidence>
<keyword evidence="9" id="KW-0812">Transmembrane</keyword>
<dbReference type="InParanoid" id="B3SCC6"/>
<dbReference type="GO" id="GO:0016705">
    <property type="term" value="F:oxidoreductase activity, acting on paired donors, with incorporation or reduction of molecular oxygen"/>
    <property type="evidence" value="ECO:0007669"/>
    <property type="project" value="InterPro"/>
</dbReference>
<dbReference type="Proteomes" id="UP000009022">
    <property type="component" value="Unassembled WGS sequence"/>
</dbReference>
<gene>
    <name evidence="10" type="ORF">TRIADDRAFT_33160</name>
</gene>
<evidence type="ECO:0000256" key="8">
    <source>
        <dbReference type="PIRSR" id="PIRSR602401-1"/>
    </source>
</evidence>
<dbReference type="PANTHER" id="PTHR24291:SF201">
    <property type="entry name" value="CYTOCHROME P450, FAMILY 4, SUBFAMILY B, POLYPEPTIDE 7"/>
    <property type="match status" value="1"/>
</dbReference>
<dbReference type="InterPro" id="IPR050196">
    <property type="entry name" value="Cytochrome_P450_Monoox"/>
</dbReference>
<dbReference type="CDD" id="cd20659">
    <property type="entry name" value="CYP4B_4F-like"/>
    <property type="match status" value="1"/>
</dbReference>
<keyword evidence="7" id="KW-0503">Monooxygenase</keyword>
<dbReference type="PRINTS" id="PR00463">
    <property type="entry name" value="EP450I"/>
</dbReference>
<evidence type="ECO:0000256" key="2">
    <source>
        <dbReference type="ARBA" id="ARBA00010617"/>
    </source>
</evidence>
<keyword evidence="4 8" id="KW-0479">Metal-binding</keyword>
<dbReference type="CTD" id="6759108"/>
<evidence type="ECO:0000256" key="6">
    <source>
        <dbReference type="ARBA" id="ARBA00023004"/>
    </source>
</evidence>
<keyword evidence="6 8" id="KW-0408">Iron</keyword>
<evidence type="ECO:0008006" key="12">
    <source>
        <dbReference type="Google" id="ProtNLM"/>
    </source>
</evidence>
<keyword evidence="3 8" id="KW-0349">Heme</keyword>
<keyword evidence="9" id="KW-1133">Transmembrane helix</keyword>
<protein>
    <recommendedName>
        <fullName evidence="12">Cytochrome P450</fullName>
    </recommendedName>
</protein>
<dbReference type="Pfam" id="PF00067">
    <property type="entry name" value="p450"/>
    <property type="match status" value="1"/>
</dbReference>
<dbReference type="RefSeq" id="XP_002117895.1">
    <property type="nucleotide sequence ID" value="XM_002117859.1"/>
</dbReference>